<dbReference type="CDD" id="cd02440">
    <property type="entry name" value="AdoMet_MTases"/>
    <property type="match status" value="1"/>
</dbReference>
<organism evidence="1 2">
    <name type="scientific">Hohaiivirga grylli</name>
    <dbReference type="NCBI Taxonomy" id="3133970"/>
    <lineage>
        <taxon>Bacteria</taxon>
        <taxon>Pseudomonadati</taxon>
        <taxon>Pseudomonadota</taxon>
        <taxon>Alphaproteobacteria</taxon>
        <taxon>Hyphomicrobiales</taxon>
        <taxon>Methylobacteriaceae</taxon>
        <taxon>Hohaiivirga</taxon>
    </lineage>
</organism>
<reference evidence="1 2" key="1">
    <citation type="submission" date="2024-04" db="EMBL/GenBank/DDBJ databases">
        <title>A novel species isolated from cricket.</title>
        <authorList>
            <person name="Wang H.-C."/>
        </authorList>
    </citation>
    <scope>NUCLEOTIDE SEQUENCE [LARGE SCALE GENOMIC DNA]</scope>
    <source>
        <strain evidence="1 2">WL0021</strain>
    </source>
</reference>
<dbReference type="EMBL" id="JBBYXI010000001">
    <property type="protein sequence ID" value="MEN3929786.1"/>
    <property type="molecule type" value="Genomic_DNA"/>
</dbReference>
<gene>
    <name evidence="1" type="ORF">WJT86_01765</name>
</gene>
<evidence type="ECO:0000313" key="1">
    <source>
        <dbReference type="EMBL" id="MEN3929786.1"/>
    </source>
</evidence>
<proteinExistence type="predicted"/>
<dbReference type="SUPFAM" id="SSF53335">
    <property type="entry name" value="S-adenosyl-L-methionine-dependent methyltransferases"/>
    <property type="match status" value="1"/>
</dbReference>
<keyword evidence="2" id="KW-1185">Reference proteome</keyword>
<dbReference type="InterPro" id="IPR029063">
    <property type="entry name" value="SAM-dependent_MTases_sf"/>
</dbReference>
<dbReference type="GO" id="GO:0032259">
    <property type="term" value="P:methylation"/>
    <property type="evidence" value="ECO:0007669"/>
    <property type="project" value="UniProtKB-KW"/>
</dbReference>
<dbReference type="Proteomes" id="UP001418637">
    <property type="component" value="Unassembled WGS sequence"/>
</dbReference>
<comment type="caution">
    <text evidence="1">The sequence shown here is derived from an EMBL/GenBank/DDBJ whole genome shotgun (WGS) entry which is preliminary data.</text>
</comment>
<dbReference type="RefSeq" id="WP_346336276.1">
    <property type="nucleotide sequence ID" value="NZ_JBBYXI010000001.1"/>
</dbReference>
<evidence type="ECO:0000313" key="2">
    <source>
        <dbReference type="Proteomes" id="UP001418637"/>
    </source>
</evidence>
<accession>A0ABV0BHM1</accession>
<sequence length="201" mass="22304">MSRRKIVTAAKDKSVDQARFWRSWLERPLMTGAVAPSSPWLARAMASYVNSDIVGPVIELGPGTGPVTQALVRHGIPQNRLILVEYSADFCKLLKRRFPEATIIQGDAYNITDTLKGVLSEPAAAVVSSLPLMTKPLDTRVSLLNEATTLMAADAPFIQFTYALMPPIPEELPSHTCQASKRIWRNMPPARVWVYNQRSET</sequence>
<dbReference type="GO" id="GO:0008168">
    <property type="term" value="F:methyltransferase activity"/>
    <property type="evidence" value="ECO:0007669"/>
    <property type="project" value="UniProtKB-KW"/>
</dbReference>
<protein>
    <submittedName>
        <fullName evidence="1">Phospholipid methyltransferase</fullName>
    </submittedName>
</protein>
<keyword evidence="1" id="KW-0489">Methyltransferase</keyword>
<name>A0ABV0BHM1_9HYPH</name>
<keyword evidence="1" id="KW-0808">Transferase</keyword>
<dbReference type="Gene3D" id="3.40.50.150">
    <property type="entry name" value="Vaccinia Virus protein VP39"/>
    <property type="match status" value="1"/>
</dbReference>